<feature type="region of interest" description="Disordered" evidence="1">
    <location>
        <begin position="63"/>
        <end position="89"/>
    </location>
</feature>
<evidence type="ECO:0000313" key="2">
    <source>
        <dbReference type="EMBL" id="BFP49947.1"/>
    </source>
</evidence>
<proteinExistence type="predicted"/>
<organism evidence="2">
    <name type="scientific">Kitasatospora sp. CMC57</name>
    <dbReference type="NCBI Taxonomy" id="3231513"/>
    <lineage>
        <taxon>Bacteria</taxon>
        <taxon>Bacillati</taxon>
        <taxon>Actinomycetota</taxon>
        <taxon>Actinomycetes</taxon>
        <taxon>Kitasatosporales</taxon>
        <taxon>Streptomycetaceae</taxon>
        <taxon>Kitasatospora</taxon>
    </lineage>
</organism>
<protein>
    <submittedName>
        <fullName evidence="2">Uncharacterized protein</fullName>
    </submittedName>
</protein>
<accession>A0AB33K2Y9</accession>
<gene>
    <name evidence="2" type="ORF">KCMC57_63150</name>
</gene>
<sequence>MLSPTRPLPVDLFSAVVALTVAIAEDPWLPASTARDSASDWRRLPIPHSRGLVEYVIDSNTGGHGLQNLDRDDEGTVLGLDPTDKVRCQ</sequence>
<dbReference type="AlphaFoldDB" id="A0AB33K2Y9"/>
<dbReference type="EMBL" id="AP035881">
    <property type="protein sequence ID" value="BFP49947.1"/>
    <property type="molecule type" value="Genomic_DNA"/>
</dbReference>
<name>A0AB33K2Y9_9ACTN</name>
<evidence type="ECO:0000256" key="1">
    <source>
        <dbReference type="SAM" id="MobiDB-lite"/>
    </source>
</evidence>
<reference evidence="2" key="1">
    <citation type="submission" date="2024-07" db="EMBL/GenBank/DDBJ databases">
        <title>Complete genome sequences of cellulolytic bacteria, Kitasatospora sp. CMC57 and Streptomyces sp. CMC78, isolated from Japanese agricultural soil.</title>
        <authorList>
            <person name="Hashimoto T."/>
            <person name="Ito M."/>
            <person name="Iwamoto M."/>
            <person name="Fukahori D."/>
            <person name="Shoda T."/>
            <person name="Sakoda M."/>
            <person name="Morohoshi T."/>
            <person name="Mitsuboshi M."/>
            <person name="Nishizawa T."/>
        </authorList>
    </citation>
    <scope>NUCLEOTIDE SEQUENCE</scope>
    <source>
        <strain evidence="2">CMC57</strain>
    </source>
</reference>